<name>A0A1Q9EIG1_SYMMI</name>
<gene>
    <name evidence="3" type="ORF">AK812_SmicGene9424</name>
</gene>
<keyword evidence="2" id="KW-0812">Transmembrane</keyword>
<organism evidence="3 4">
    <name type="scientific">Symbiodinium microadriaticum</name>
    <name type="common">Dinoflagellate</name>
    <name type="synonym">Zooxanthella microadriatica</name>
    <dbReference type="NCBI Taxonomy" id="2951"/>
    <lineage>
        <taxon>Eukaryota</taxon>
        <taxon>Sar</taxon>
        <taxon>Alveolata</taxon>
        <taxon>Dinophyceae</taxon>
        <taxon>Suessiales</taxon>
        <taxon>Symbiodiniaceae</taxon>
        <taxon>Symbiodinium</taxon>
    </lineage>
</organism>
<dbReference type="Proteomes" id="UP000186817">
    <property type="component" value="Unassembled WGS sequence"/>
</dbReference>
<comment type="caution">
    <text evidence="3">The sequence shown here is derived from an EMBL/GenBank/DDBJ whole genome shotgun (WGS) entry which is preliminary data.</text>
</comment>
<sequence>MQRCCLLTEVPVSSAEHFKHNIDPETVGQKGGNTTRSRDNLGPAGKVSSMVRRTGRPLYGPLLAGSFLAWAGLAFLTPSAEAPTARRSALLAAAATLGLGAAAEPSRAFGEDPSDWFGYYSDPNHPGCPRKITYDEDGNGPVQAEFCAELPLEHFHLLTTRIRVGRAEPLLVLLGVAACVFVGIDDDDDL</sequence>
<keyword evidence="4" id="KW-1185">Reference proteome</keyword>
<keyword evidence="2" id="KW-1133">Transmembrane helix</keyword>
<proteinExistence type="predicted"/>
<reference evidence="3 4" key="1">
    <citation type="submission" date="2016-02" db="EMBL/GenBank/DDBJ databases">
        <title>Genome analysis of coral dinoflagellate symbionts highlights evolutionary adaptations to a symbiotic lifestyle.</title>
        <authorList>
            <person name="Aranda M."/>
            <person name="Li Y."/>
            <person name="Liew Y.J."/>
            <person name="Baumgarten S."/>
            <person name="Simakov O."/>
            <person name="Wilson M."/>
            <person name="Piel J."/>
            <person name="Ashoor H."/>
            <person name="Bougouffa S."/>
            <person name="Bajic V.B."/>
            <person name="Ryu T."/>
            <person name="Ravasi T."/>
            <person name="Bayer T."/>
            <person name="Micklem G."/>
            <person name="Kim H."/>
            <person name="Bhak J."/>
            <person name="Lajeunesse T.C."/>
            <person name="Voolstra C.R."/>
        </authorList>
    </citation>
    <scope>NUCLEOTIDE SEQUENCE [LARGE SCALE GENOMIC DNA]</scope>
    <source>
        <strain evidence="3 4">CCMP2467</strain>
    </source>
</reference>
<evidence type="ECO:0000313" key="4">
    <source>
        <dbReference type="Proteomes" id="UP000186817"/>
    </source>
</evidence>
<dbReference type="EMBL" id="LSRX01000144">
    <property type="protein sequence ID" value="OLQ07220.1"/>
    <property type="molecule type" value="Genomic_DNA"/>
</dbReference>
<evidence type="ECO:0000313" key="3">
    <source>
        <dbReference type="EMBL" id="OLQ07220.1"/>
    </source>
</evidence>
<evidence type="ECO:0000256" key="1">
    <source>
        <dbReference type="SAM" id="MobiDB-lite"/>
    </source>
</evidence>
<dbReference type="AlphaFoldDB" id="A0A1Q9EIG1"/>
<keyword evidence="2" id="KW-0472">Membrane</keyword>
<feature type="region of interest" description="Disordered" evidence="1">
    <location>
        <begin position="23"/>
        <end position="47"/>
    </location>
</feature>
<accession>A0A1Q9EIG1</accession>
<protein>
    <submittedName>
        <fullName evidence="3">Uncharacterized protein</fullName>
    </submittedName>
</protein>
<feature type="transmembrane region" description="Helical" evidence="2">
    <location>
        <begin position="58"/>
        <end position="77"/>
    </location>
</feature>
<evidence type="ECO:0000256" key="2">
    <source>
        <dbReference type="SAM" id="Phobius"/>
    </source>
</evidence>